<reference evidence="2" key="2">
    <citation type="journal article" date="2023" name="BMC Genomics">
        <title>Pest status, molecular evolution, and epigenetic factors derived from the genome assembly of Frankliniella fusca, a thysanopteran phytovirus vector.</title>
        <authorList>
            <person name="Catto M.A."/>
            <person name="Labadie P.E."/>
            <person name="Jacobson A.L."/>
            <person name="Kennedy G.G."/>
            <person name="Srinivasan R."/>
            <person name="Hunt B.G."/>
        </authorList>
    </citation>
    <scope>NUCLEOTIDE SEQUENCE</scope>
    <source>
        <strain evidence="2">PL_HMW_Pooled</strain>
    </source>
</reference>
<protein>
    <submittedName>
        <fullName evidence="2">Valine--tRNA ligase</fullName>
    </submittedName>
</protein>
<evidence type="ECO:0000313" key="2">
    <source>
        <dbReference type="EMBL" id="KAK3928775.1"/>
    </source>
</evidence>
<keyword evidence="2" id="KW-0436">Ligase</keyword>
<name>A0AAE1LR91_9NEOP</name>
<sequence length="310" mass="33248">MRAPRDVPLPLAVGLVLGGAAAAWARLSAPDTGPGHCVDTRFLVDILERQRPLYGYQHLLLAHGTGPYDVLCPEALAPLHQGGQDVILRAGTSMDNSPKTWPSRIDLVIMLLPSHVTNVTLRASLALPVLKHITPVLAVYAPGPPLDGDDIARDLEAIVGALRVTGWIHTAVAVQRGGVSAGYLALPRYAPGERCGIGAPTITPAFKWVAGEPLADEDVLFLRGLDYPALNGCVVNVAPLFSPPFVFLQDGVIRGVDIALVEFFAASFNATLNYLAMSTANTLKADMSRWDQMRIAVSPPSLAEWSWEER</sequence>
<dbReference type="AlphaFoldDB" id="A0AAE1LR91"/>
<comment type="caution">
    <text evidence="2">The sequence shown here is derived from an EMBL/GenBank/DDBJ whole genome shotgun (WGS) entry which is preliminary data.</text>
</comment>
<proteinExistence type="predicted"/>
<keyword evidence="3" id="KW-1185">Reference proteome</keyword>
<evidence type="ECO:0000313" key="3">
    <source>
        <dbReference type="Proteomes" id="UP001219518"/>
    </source>
</evidence>
<accession>A0AAE1LR91</accession>
<feature type="signal peptide" evidence="1">
    <location>
        <begin position="1"/>
        <end position="22"/>
    </location>
</feature>
<keyword evidence="1" id="KW-0732">Signal</keyword>
<dbReference type="EMBL" id="JAHWGI010001354">
    <property type="protein sequence ID" value="KAK3928775.1"/>
    <property type="molecule type" value="Genomic_DNA"/>
</dbReference>
<dbReference type="Proteomes" id="UP001219518">
    <property type="component" value="Unassembled WGS sequence"/>
</dbReference>
<gene>
    <name evidence="2" type="ORF">KUF71_016998</name>
</gene>
<reference evidence="2" key="1">
    <citation type="submission" date="2021-07" db="EMBL/GenBank/DDBJ databases">
        <authorList>
            <person name="Catto M.A."/>
            <person name="Jacobson A."/>
            <person name="Kennedy G."/>
            <person name="Labadie P."/>
            <person name="Hunt B.G."/>
            <person name="Srinivasan R."/>
        </authorList>
    </citation>
    <scope>NUCLEOTIDE SEQUENCE</scope>
    <source>
        <strain evidence="2">PL_HMW_Pooled</strain>
        <tissue evidence="2">Head</tissue>
    </source>
</reference>
<dbReference type="GO" id="GO:0016874">
    <property type="term" value="F:ligase activity"/>
    <property type="evidence" value="ECO:0007669"/>
    <property type="project" value="UniProtKB-KW"/>
</dbReference>
<organism evidence="2 3">
    <name type="scientific">Frankliniella fusca</name>
    <dbReference type="NCBI Taxonomy" id="407009"/>
    <lineage>
        <taxon>Eukaryota</taxon>
        <taxon>Metazoa</taxon>
        <taxon>Ecdysozoa</taxon>
        <taxon>Arthropoda</taxon>
        <taxon>Hexapoda</taxon>
        <taxon>Insecta</taxon>
        <taxon>Pterygota</taxon>
        <taxon>Neoptera</taxon>
        <taxon>Paraneoptera</taxon>
        <taxon>Thysanoptera</taxon>
        <taxon>Terebrantia</taxon>
        <taxon>Thripoidea</taxon>
        <taxon>Thripidae</taxon>
        <taxon>Frankliniella</taxon>
    </lineage>
</organism>
<feature type="chain" id="PRO_5042247555" evidence="1">
    <location>
        <begin position="23"/>
        <end position="310"/>
    </location>
</feature>
<evidence type="ECO:0000256" key="1">
    <source>
        <dbReference type="SAM" id="SignalP"/>
    </source>
</evidence>